<feature type="domain" description="Nudix hydrolase" evidence="7">
    <location>
        <begin position="49"/>
        <end position="183"/>
    </location>
</feature>
<dbReference type="InterPro" id="IPR045121">
    <property type="entry name" value="CoAse"/>
</dbReference>
<evidence type="ECO:0000256" key="4">
    <source>
        <dbReference type="ARBA" id="ARBA00022801"/>
    </source>
</evidence>
<proteinExistence type="predicted"/>
<dbReference type="SUPFAM" id="SSF55811">
    <property type="entry name" value="Nudix"/>
    <property type="match status" value="1"/>
</dbReference>
<dbReference type="PANTHER" id="PTHR12992">
    <property type="entry name" value="NUDIX HYDROLASE"/>
    <property type="match status" value="1"/>
</dbReference>
<organism evidence="8 9">
    <name type="scientific">Flavisphingopyxis soli</name>
    <dbReference type="NCBI Taxonomy" id="2601267"/>
    <lineage>
        <taxon>Bacteria</taxon>
        <taxon>Pseudomonadati</taxon>
        <taxon>Pseudomonadota</taxon>
        <taxon>Alphaproteobacteria</taxon>
        <taxon>Sphingomonadales</taxon>
        <taxon>Sphingopyxidaceae</taxon>
        <taxon>Flavisphingopyxis</taxon>
    </lineage>
</organism>
<dbReference type="Gene3D" id="3.90.79.10">
    <property type="entry name" value="Nucleoside Triphosphate Pyrophosphohydrolase"/>
    <property type="match status" value="1"/>
</dbReference>
<dbReference type="PROSITE" id="PS51462">
    <property type="entry name" value="NUDIX"/>
    <property type="match status" value="1"/>
</dbReference>
<accession>A0A5C6U5F3</accession>
<evidence type="ECO:0000256" key="1">
    <source>
        <dbReference type="ARBA" id="ARBA00001936"/>
    </source>
</evidence>
<keyword evidence="6" id="KW-0464">Manganese</keyword>
<evidence type="ECO:0000259" key="7">
    <source>
        <dbReference type="PROSITE" id="PS51462"/>
    </source>
</evidence>
<keyword evidence="5" id="KW-0460">Magnesium</keyword>
<dbReference type="InterPro" id="IPR015797">
    <property type="entry name" value="NUDIX_hydrolase-like_dom_sf"/>
</dbReference>
<name>A0A5C6U5F3_9SPHN</name>
<dbReference type="Pfam" id="PF00293">
    <property type="entry name" value="NUDIX"/>
    <property type="match status" value="1"/>
</dbReference>
<dbReference type="Proteomes" id="UP000321129">
    <property type="component" value="Unassembled WGS sequence"/>
</dbReference>
<evidence type="ECO:0000313" key="8">
    <source>
        <dbReference type="EMBL" id="TXC68133.1"/>
    </source>
</evidence>
<protein>
    <submittedName>
        <fullName evidence="8">CoA pyrophosphatase</fullName>
    </submittedName>
</protein>
<comment type="cofactor">
    <cofactor evidence="2">
        <name>Mg(2+)</name>
        <dbReference type="ChEBI" id="CHEBI:18420"/>
    </cofactor>
</comment>
<evidence type="ECO:0000256" key="3">
    <source>
        <dbReference type="ARBA" id="ARBA00022723"/>
    </source>
</evidence>
<evidence type="ECO:0000313" key="9">
    <source>
        <dbReference type="Proteomes" id="UP000321129"/>
    </source>
</evidence>
<comment type="cofactor">
    <cofactor evidence="1">
        <name>Mn(2+)</name>
        <dbReference type="ChEBI" id="CHEBI:29035"/>
    </cofactor>
</comment>
<dbReference type="EMBL" id="VOPY01000003">
    <property type="protein sequence ID" value="TXC68133.1"/>
    <property type="molecule type" value="Genomic_DNA"/>
</dbReference>
<keyword evidence="9" id="KW-1185">Reference proteome</keyword>
<evidence type="ECO:0000256" key="6">
    <source>
        <dbReference type="ARBA" id="ARBA00023211"/>
    </source>
</evidence>
<dbReference type="InterPro" id="IPR000086">
    <property type="entry name" value="NUDIX_hydrolase_dom"/>
</dbReference>
<evidence type="ECO:0000256" key="5">
    <source>
        <dbReference type="ARBA" id="ARBA00022842"/>
    </source>
</evidence>
<reference evidence="8 9" key="1">
    <citation type="submission" date="2019-08" db="EMBL/GenBank/DDBJ databases">
        <title>Sphingorhabdus soil sp. nov., isolated from arctic soil.</title>
        <authorList>
            <person name="Liu Y."/>
        </authorList>
    </citation>
    <scope>NUCLEOTIDE SEQUENCE [LARGE SCALE GENOMIC DNA]</scope>
    <source>
        <strain evidence="8 9">D-2Q-5-6</strain>
    </source>
</reference>
<evidence type="ECO:0000256" key="2">
    <source>
        <dbReference type="ARBA" id="ARBA00001946"/>
    </source>
</evidence>
<dbReference type="GO" id="GO:0046872">
    <property type="term" value="F:metal ion binding"/>
    <property type="evidence" value="ECO:0007669"/>
    <property type="project" value="UniProtKB-KW"/>
</dbReference>
<comment type="caution">
    <text evidence="8">The sequence shown here is derived from an EMBL/GenBank/DDBJ whole genome shotgun (WGS) entry which is preliminary data.</text>
</comment>
<sequence length="226" mass="24337">MERRRAILAGSSLVSLPEALRRALAEGAHRASPQVGDERRSIAPPSVDPVAAAVLIAFIDRPRPAIILTRRTEMLRKHPGQVAFPGGRIDPGEDAVAAALREAEEEIALPRDRVEVIGLGPTYITGTNFHVTPVIATVPDGVILRPNPDEVAAVFDIDADALFAPANRESHEGEWQGATWRYYRIVGHAETVWGATAGIVINVAAQLGLDSDPARFNRDAGQRLQA</sequence>
<keyword evidence="4" id="KW-0378">Hydrolase</keyword>
<dbReference type="GO" id="GO:0010945">
    <property type="term" value="F:coenzyme A diphosphatase activity"/>
    <property type="evidence" value="ECO:0007669"/>
    <property type="project" value="InterPro"/>
</dbReference>
<keyword evidence="3" id="KW-0479">Metal-binding</keyword>
<gene>
    <name evidence="8" type="ORF">FSZ31_10545</name>
</gene>
<dbReference type="NCBIfam" id="NF007980">
    <property type="entry name" value="PRK10707.1"/>
    <property type="match status" value="1"/>
</dbReference>
<dbReference type="PANTHER" id="PTHR12992:SF11">
    <property type="entry name" value="MITOCHONDRIAL COENZYME A DIPHOSPHATASE NUDT8"/>
    <property type="match status" value="1"/>
</dbReference>
<dbReference type="AlphaFoldDB" id="A0A5C6U5F3"/>
<dbReference type="CDD" id="cd03426">
    <property type="entry name" value="NUDIX_CoAse_Nudt7"/>
    <property type="match status" value="1"/>
</dbReference>